<evidence type="ECO:0000256" key="2">
    <source>
        <dbReference type="ARBA" id="ARBA00023239"/>
    </source>
</evidence>
<dbReference type="InterPro" id="IPR008929">
    <property type="entry name" value="Chondroitin_lyas"/>
</dbReference>
<comment type="caution">
    <text evidence="6">The sequence shown here is derived from an EMBL/GenBank/DDBJ whole genome shotgun (WGS) entry which is preliminary data.</text>
</comment>
<feature type="chain" id="PRO_5042045879" evidence="4">
    <location>
        <begin position="21"/>
        <end position="607"/>
    </location>
</feature>
<evidence type="ECO:0000313" key="6">
    <source>
        <dbReference type="EMBL" id="KAJ7042441.1"/>
    </source>
</evidence>
<dbReference type="AlphaFoldDB" id="A0AAD6XC01"/>
<dbReference type="EMBL" id="JARJCM010000012">
    <property type="protein sequence ID" value="KAJ7042441.1"/>
    <property type="molecule type" value="Genomic_DNA"/>
</dbReference>
<evidence type="ECO:0000313" key="7">
    <source>
        <dbReference type="Proteomes" id="UP001218188"/>
    </source>
</evidence>
<evidence type="ECO:0000256" key="1">
    <source>
        <dbReference type="ARBA" id="ARBA00022729"/>
    </source>
</evidence>
<dbReference type="Gene3D" id="1.50.10.100">
    <property type="entry name" value="Chondroitin AC/alginate lyase"/>
    <property type="match status" value="1"/>
</dbReference>
<gene>
    <name evidence="6" type="ORF">C8F04DRAFT_1075916</name>
</gene>
<feature type="compositionally biased region" description="Acidic residues" evidence="3">
    <location>
        <begin position="113"/>
        <end position="143"/>
    </location>
</feature>
<evidence type="ECO:0000256" key="4">
    <source>
        <dbReference type="SAM" id="SignalP"/>
    </source>
</evidence>
<keyword evidence="2 6" id="KW-0456">Lyase</keyword>
<name>A0AAD6XC01_9AGAR</name>
<dbReference type="Pfam" id="PF05426">
    <property type="entry name" value="Alginate_lyase"/>
    <property type="match status" value="1"/>
</dbReference>
<feature type="signal peptide" evidence="4">
    <location>
        <begin position="1"/>
        <end position="20"/>
    </location>
</feature>
<keyword evidence="1 4" id="KW-0732">Signal</keyword>
<feature type="compositionally biased region" description="Low complexity" evidence="3">
    <location>
        <begin position="198"/>
        <end position="226"/>
    </location>
</feature>
<sequence>MPCNSPRVLLLLALASSTVAIDWVNIDYVVQQIKSRASTKDAQSTIMNGAMSSAKKGPWSVTNTKNVVAPNGDPHAYFSFAPYHWPDCNWCTKGGAVHLVHNKTEGNGSSSDDGSDSGDDDDYDDDDEDENYQDEAVQVEENAEFPVFDHRMRRRDPVVGIDVPSPQLNLSSPDPIPSLPLSPTTTTSDAVAGTASHPQAAAKTASKTTPQTPPSKTSCTPSPTKSLAPTATWSVCPYVVRDGKVNPDVRTLNGPSAINGLSQSSILNAIAAAMSNGAKRAAGNTFSKNVATFIDTFFLATETRMSPNMKFGQIVRGPETGKQGTFTGILDLRGIICIVNAIEIIRKVGSDWTDERATDMASWMGDYSDWLINSPLGKSAASKANNHVTFYTVQLAAVRMALDDKAGAIEAVSSYFDDQFKDQISAKGESPFEAVRTRPFHYRCFNLEAMITLAKIGDALGQDFWTAKSKYGATIQTAVDYTMGVNPKNEDVTELAPHVAAIAAVYGDPKGKYAAFLKKTMPSYTKQAWWFNDQPEAFTQAPGNQKGKREDDAQDGVEVPEFNCEIDLARYLDAKGRIQLDDGIFTDCEKLTPLYTMAGSTPLVAGR</sequence>
<dbReference type="InterPro" id="IPR008397">
    <property type="entry name" value="Alginate_lyase_dom"/>
</dbReference>
<evidence type="ECO:0000256" key="3">
    <source>
        <dbReference type="SAM" id="MobiDB-lite"/>
    </source>
</evidence>
<organism evidence="6 7">
    <name type="scientific">Mycena alexandri</name>
    <dbReference type="NCBI Taxonomy" id="1745969"/>
    <lineage>
        <taxon>Eukaryota</taxon>
        <taxon>Fungi</taxon>
        <taxon>Dikarya</taxon>
        <taxon>Basidiomycota</taxon>
        <taxon>Agaricomycotina</taxon>
        <taxon>Agaricomycetes</taxon>
        <taxon>Agaricomycetidae</taxon>
        <taxon>Agaricales</taxon>
        <taxon>Marasmiineae</taxon>
        <taxon>Mycenaceae</taxon>
        <taxon>Mycena</taxon>
    </lineage>
</organism>
<accession>A0AAD6XC01</accession>
<reference evidence="6" key="1">
    <citation type="submission" date="2023-03" db="EMBL/GenBank/DDBJ databases">
        <title>Massive genome expansion in bonnet fungi (Mycena s.s.) driven by repeated elements and novel gene families across ecological guilds.</title>
        <authorList>
            <consortium name="Lawrence Berkeley National Laboratory"/>
            <person name="Harder C.B."/>
            <person name="Miyauchi S."/>
            <person name="Viragh M."/>
            <person name="Kuo A."/>
            <person name="Thoen E."/>
            <person name="Andreopoulos B."/>
            <person name="Lu D."/>
            <person name="Skrede I."/>
            <person name="Drula E."/>
            <person name="Henrissat B."/>
            <person name="Morin E."/>
            <person name="Kohler A."/>
            <person name="Barry K."/>
            <person name="LaButti K."/>
            <person name="Morin E."/>
            <person name="Salamov A."/>
            <person name="Lipzen A."/>
            <person name="Mereny Z."/>
            <person name="Hegedus B."/>
            <person name="Baldrian P."/>
            <person name="Stursova M."/>
            <person name="Weitz H."/>
            <person name="Taylor A."/>
            <person name="Grigoriev I.V."/>
            <person name="Nagy L.G."/>
            <person name="Martin F."/>
            <person name="Kauserud H."/>
        </authorList>
    </citation>
    <scope>NUCLEOTIDE SEQUENCE</scope>
    <source>
        <strain evidence="6">CBHHK200</strain>
    </source>
</reference>
<keyword evidence="7" id="KW-1185">Reference proteome</keyword>
<protein>
    <submittedName>
        <fullName evidence="6">Chondroitin AC/alginate lyase</fullName>
    </submittedName>
</protein>
<proteinExistence type="predicted"/>
<dbReference type="Proteomes" id="UP001218188">
    <property type="component" value="Unassembled WGS sequence"/>
</dbReference>
<dbReference type="GO" id="GO:0016829">
    <property type="term" value="F:lyase activity"/>
    <property type="evidence" value="ECO:0007669"/>
    <property type="project" value="UniProtKB-KW"/>
</dbReference>
<evidence type="ECO:0000259" key="5">
    <source>
        <dbReference type="Pfam" id="PF05426"/>
    </source>
</evidence>
<feature type="region of interest" description="Disordered" evidence="3">
    <location>
        <begin position="102"/>
        <end position="227"/>
    </location>
</feature>
<dbReference type="GO" id="GO:0042597">
    <property type="term" value="C:periplasmic space"/>
    <property type="evidence" value="ECO:0007669"/>
    <property type="project" value="InterPro"/>
</dbReference>
<dbReference type="SUPFAM" id="SSF48230">
    <property type="entry name" value="Chondroitin AC/alginate lyase"/>
    <property type="match status" value="1"/>
</dbReference>
<feature type="domain" description="Alginate lyase" evidence="5">
    <location>
        <begin position="213"/>
        <end position="483"/>
    </location>
</feature>